<dbReference type="PANTHER" id="PTHR33371">
    <property type="entry name" value="INTERMEMBRANE PHOSPHOLIPID TRANSPORT SYSTEM BINDING PROTEIN MLAD-RELATED"/>
    <property type="match status" value="1"/>
</dbReference>
<name>A0ABW4PB88_9NOCA</name>
<dbReference type="InterPro" id="IPR003399">
    <property type="entry name" value="Mce/MlaD"/>
</dbReference>
<dbReference type="PANTHER" id="PTHR33371:SF4">
    <property type="entry name" value="INTERMEMBRANE PHOSPHOLIPID TRANSPORT SYSTEM BINDING PROTEIN MLAD"/>
    <property type="match status" value="1"/>
</dbReference>
<reference evidence="3" key="1">
    <citation type="journal article" date="2019" name="Int. J. Syst. Evol. Microbiol.">
        <title>The Global Catalogue of Microorganisms (GCM) 10K type strain sequencing project: providing services to taxonomists for standard genome sequencing and annotation.</title>
        <authorList>
            <consortium name="The Broad Institute Genomics Platform"/>
            <consortium name="The Broad Institute Genome Sequencing Center for Infectious Disease"/>
            <person name="Wu L."/>
            <person name="Ma J."/>
        </authorList>
    </citation>
    <scope>NUCLEOTIDE SEQUENCE [LARGE SCALE GENOMIC DNA]</scope>
    <source>
        <strain evidence="3">DT72</strain>
    </source>
</reference>
<protein>
    <submittedName>
        <fullName evidence="2">MlaD family protein</fullName>
    </submittedName>
</protein>
<evidence type="ECO:0000259" key="1">
    <source>
        <dbReference type="Pfam" id="PF02470"/>
    </source>
</evidence>
<gene>
    <name evidence="2" type="ORF">ACFSJG_24555</name>
</gene>
<dbReference type="Pfam" id="PF02470">
    <property type="entry name" value="MlaD"/>
    <property type="match status" value="1"/>
</dbReference>
<proteinExistence type="predicted"/>
<dbReference type="Proteomes" id="UP001597286">
    <property type="component" value="Unassembled WGS sequence"/>
</dbReference>
<feature type="domain" description="Mce/MlaD" evidence="1">
    <location>
        <begin position="44"/>
        <end position="119"/>
    </location>
</feature>
<sequence length="341" mass="35411">MIRRRLGLFLGIGAVVAALVVMIAGQGVNPANTLPRLVSGTSGGKVIHVDFVSAVNLPLGARVLSRGAQVGTLEDIELVPDAARLTLSLAPEAQVPKGSRAELRQTTILGDIYVALVPPVEQTSVYLEDGDSIPLSDTDPGPQIEDIITNLADFMAAGSIMRVQDAIREVNASVDVPGGDLAGASRVGAETIADLAAGTNELDAMIESLRRSTTSIASDPPSLGKAFSTEGQFGIGAVFGSVDGGFKLIAGVDNLNAGLMWLVPRLAQLNPFLDKLVPILRSYSPSATELAGNGGKLVDLYQNRLVPFSANGAIALDEVSVGDSDTTRSVTSVLRMMGALR</sequence>
<dbReference type="InterPro" id="IPR052336">
    <property type="entry name" value="MlaD_Phospholipid_Transporter"/>
</dbReference>
<keyword evidence="3" id="KW-1185">Reference proteome</keyword>
<dbReference type="RefSeq" id="WP_378487831.1">
    <property type="nucleotide sequence ID" value="NZ_JBHUFB010000020.1"/>
</dbReference>
<evidence type="ECO:0000313" key="2">
    <source>
        <dbReference type="EMBL" id="MFD1815403.1"/>
    </source>
</evidence>
<evidence type="ECO:0000313" key="3">
    <source>
        <dbReference type="Proteomes" id="UP001597286"/>
    </source>
</evidence>
<comment type="caution">
    <text evidence="2">The sequence shown here is derived from an EMBL/GenBank/DDBJ whole genome shotgun (WGS) entry which is preliminary data.</text>
</comment>
<accession>A0ABW4PB88</accession>
<dbReference type="EMBL" id="JBHUFB010000020">
    <property type="protein sequence ID" value="MFD1815403.1"/>
    <property type="molecule type" value="Genomic_DNA"/>
</dbReference>
<organism evidence="2 3">
    <name type="scientific">Rhodococcus gannanensis</name>
    <dbReference type="NCBI Taxonomy" id="1960308"/>
    <lineage>
        <taxon>Bacteria</taxon>
        <taxon>Bacillati</taxon>
        <taxon>Actinomycetota</taxon>
        <taxon>Actinomycetes</taxon>
        <taxon>Mycobacteriales</taxon>
        <taxon>Nocardiaceae</taxon>
        <taxon>Rhodococcus</taxon>
    </lineage>
</organism>